<feature type="transmembrane region" description="Helical" evidence="2">
    <location>
        <begin position="185"/>
        <end position="209"/>
    </location>
</feature>
<dbReference type="EMBL" id="AUPL01003966">
    <property type="protein sequence ID" value="ESL08333.1"/>
    <property type="molecule type" value="Genomic_DNA"/>
</dbReference>
<keyword evidence="3" id="KW-0732">Signal</keyword>
<feature type="chain" id="PRO_5001601343" evidence="3">
    <location>
        <begin position="34"/>
        <end position="319"/>
    </location>
</feature>
<evidence type="ECO:0000313" key="4">
    <source>
        <dbReference type="EMBL" id="ESL08333.1"/>
    </source>
</evidence>
<keyword evidence="2" id="KW-0812">Transmembrane</keyword>
<evidence type="ECO:0000256" key="2">
    <source>
        <dbReference type="SAM" id="Phobius"/>
    </source>
</evidence>
<feature type="transmembrane region" description="Helical" evidence="2">
    <location>
        <begin position="271"/>
        <end position="290"/>
    </location>
</feature>
<dbReference type="Proteomes" id="UP000031737">
    <property type="component" value="Unassembled WGS sequence"/>
</dbReference>
<evidence type="ECO:0000313" key="5">
    <source>
        <dbReference type="Proteomes" id="UP000031737"/>
    </source>
</evidence>
<organism evidence="4 5">
    <name type="scientific">Trypanosoma rangeli SC58</name>
    <dbReference type="NCBI Taxonomy" id="429131"/>
    <lineage>
        <taxon>Eukaryota</taxon>
        <taxon>Discoba</taxon>
        <taxon>Euglenozoa</taxon>
        <taxon>Kinetoplastea</taxon>
        <taxon>Metakinetoplastina</taxon>
        <taxon>Trypanosomatida</taxon>
        <taxon>Trypanosomatidae</taxon>
        <taxon>Trypanosoma</taxon>
        <taxon>Herpetosoma</taxon>
    </lineage>
</organism>
<feature type="signal peptide" evidence="3">
    <location>
        <begin position="1"/>
        <end position="33"/>
    </location>
</feature>
<comment type="caution">
    <text evidence="4">The sequence shown here is derived from an EMBL/GenBank/DDBJ whole genome shotgun (WGS) entry which is preliminary data.</text>
</comment>
<keyword evidence="5" id="KW-1185">Reference proteome</keyword>
<gene>
    <name evidence="4" type="ORF">TRSC58_03966</name>
</gene>
<reference evidence="4 5" key="1">
    <citation type="submission" date="2013-07" db="EMBL/GenBank/DDBJ databases">
        <authorList>
            <person name="Stoco P.H."/>
            <person name="Wagner G."/>
            <person name="Gerber A."/>
            <person name="Zaha A."/>
            <person name="Thompson C."/>
            <person name="Bartholomeu D.C."/>
            <person name="Luckemeyer D.D."/>
            <person name="Bahia D."/>
            <person name="Loreto E."/>
            <person name="Prestes E.B."/>
            <person name="Lima F.M."/>
            <person name="Rodrigues-Luiz G."/>
            <person name="Vallejo G.A."/>
            <person name="Filho J.F."/>
            <person name="Monteiro K.M."/>
            <person name="Tyler K.M."/>
            <person name="de Almeida L.G."/>
            <person name="Ortiz M.F."/>
            <person name="Siervo M.A."/>
            <person name="de Moraes M.H."/>
            <person name="Cunha O.L."/>
            <person name="Mendonca-Neto R."/>
            <person name="Silva R."/>
            <person name="Teixeira S.M."/>
            <person name="Murta S.M."/>
            <person name="Sincero T.C."/>
            <person name="Mendes T.A."/>
            <person name="Urmenyi T.P."/>
            <person name="Silva V.G."/>
            <person name="da Rocha W.D."/>
            <person name="Andersson B."/>
            <person name="Romanha A.J."/>
            <person name="Steindel M."/>
            <person name="de Vasconcelos A.T."/>
            <person name="Grisard E.C."/>
        </authorList>
    </citation>
    <scope>NUCLEOTIDE SEQUENCE [LARGE SCALE GENOMIC DNA]</scope>
    <source>
        <strain evidence="4 5">SC58</strain>
    </source>
</reference>
<evidence type="ECO:0000256" key="3">
    <source>
        <dbReference type="SAM" id="SignalP"/>
    </source>
</evidence>
<accession>A0A061IYV2</accession>
<proteinExistence type="predicted"/>
<dbReference type="VEuPathDB" id="TriTrypDB:TRSC58_03966"/>
<dbReference type="OrthoDB" id="249019at2759"/>
<sequence>MMLCTTVRCCCYVSLLGVALLLAASVATRPVVGATMLDTLSASLADGARGGLRLGRYAKDRVVSAVPPAARPHVHHFLAGATSVALVGHGLRSMPGLSGAAAAGSTSWAKSSGITAPLMNFVAIVTAQPVEKLFYALGGILVELLLLRLLVSSPRLPLSVGGMRGGKANARRTLMQRLFSTHAGWGLLVLCVAVPNGVVEAGLIVVMLARLPLESYAPAIVIGKLARPYVAAALRELPCVQRLMQTALWFTAEKKTAALSLLPLHKMVVEVALWVVVVALVLLFAARFVWAQPATAADEDDGGATDDLMSDDDDKINEE</sequence>
<keyword evidence="2" id="KW-0472">Membrane</keyword>
<keyword evidence="2" id="KW-1133">Transmembrane helix</keyword>
<evidence type="ECO:0000256" key="1">
    <source>
        <dbReference type="SAM" id="MobiDB-lite"/>
    </source>
</evidence>
<protein>
    <submittedName>
        <fullName evidence="4">Uncharacterized protein</fullName>
    </submittedName>
</protein>
<feature type="transmembrane region" description="Helical" evidence="2">
    <location>
        <begin position="133"/>
        <end position="151"/>
    </location>
</feature>
<dbReference type="AlphaFoldDB" id="A0A061IYV2"/>
<name>A0A061IYV2_TRYRA</name>
<feature type="region of interest" description="Disordered" evidence="1">
    <location>
        <begin position="297"/>
        <end position="319"/>
    </location>
</feature>